<dbReference type="Pfam" id="PF02814">
    <property type="entry name" value="UreE_N"/>
    <property type="match status" value="1"/>
</dbReference>
<accession>A0ABP2D526</accession>
<evidence type="ECO:0000256" key="4">
    <source>
        <dbReference type="ARBA" id="ARBA00023186"/>
    </source>
</evidence>
<dbReference type="HAMAP" id="MF_00822">
    <property type="entry name" value="UreE"/>
    <property type="match status" value="1"/>
</dbReference>
<dbReference type="InterPro" id="IPR036118">
    <property type="entry name" value="UreE_N_sf"/>
</dbReference>
<dbReference type="SUPFAM" id="SSF69737">
    <property type="entry name" value="Urease metallochaperone UreE, C-terminal domain"/>
    <property type="match status" value="1"/>
</dbReference>
<reference evidence="8 9" key="1">
    <citation type="submission" date="2007-11" db="EMBL/GenBank/DDBJ databases">
        <authorList>
            <person name="Wagner-Dobler I."/>
            <person name="Ferriera S."/>
            <person name="Johnson J."/>
            <person name="Kravitz S."/>
            <person name="Beeson K."/>
            <person name="Sutton G."/>
            <person name="Rogers Y.-H."/>
            <person name="Friedman R."/>
            <person name="Frazier M."/>
            <person name="Venter J.C."/>
        </authorList>
    </citation>
    <scope>NUCLEOTIDE SEQUENCE [LARGE SCALE GENOMIC DNA]</scope>
    <source>
        <strain evidence="8 9">HEL-45</strain>
    </source>
</reference>
<dbReference type="Pfam" id="PF05194">
    <property type="entry name" value="UreE_C"/>
    <property type="match status" value="1"/>
</dbReference>
<evidence type="ECO:0000256" key="1">
    <source>
        <dbReference type="ARBA" id="ARBA00004496"/>
    </source>
</evidence>
<evidence type="ECO:0000313" key="8">
    <source>
        <dbReference type="EMBL" id="EDQ03360.1"/>
    </source>
</evidence>
<sequence>MTPILCQDIRRAPDWTDASDQVELTYDGRFLRRRVLTTTGGLSFLVDLAQTASLDHGDAFVLSDGRVVEVVAADEVLLEVTGSDLPRIAWHIGNRHSPCQIEADRLVIQRDHVMVKMLAQIGAETREITGPFRPEGGAYGHGRTHGHDHSHAHHAPQDHDHTHA</sequence>
<evidence type="ECO:0000256" key="5">
    <source>
        <dbReference type="HAMAP-Rule" id="MF_00822"/>
    </source>
</evidence>
<dbReference type="InterPro" id="IPR007864">
    <property type="entry name" value="UreE_C_dom"/>
</dbReference>
<dbReference type="Gene3D" id="3.30.70.790">
    <property type="entry name" value="UreE, C-terminal domain"/>
    <property type="match status" value="1"/>
</dbReference>
<dbReference type="Proteomes" id="UP000003257">
    <property type="component" value="Unassembled WGS sequence"/>
</dbReference>
<comment type="similarity">
    <text evidence="5">Belongs to the UreE family.</text>
</comment>
<dbReference type="EMBL" id="ABID01000021">
    <property type="protein sequence ID" value="EDQ03360.1"/>
    <property type="molecule type" value="Genomic_DNA"/>
</dbReference>
<dbReference type="NCBIfam" id="NF009758">
    <property type="entry name" value="PRK13261.2-4"/>
    <property type="match status" value="1"/>
</dbReference>
<comment type="subcellular location">
    <subcellularLocation>
        <location evidence="1 5">Cytoplasm</location>
    </subcellularLocation>
</comment>
<dbReference type="InterPro" id="IPR004029">
    <property type="entry name" value="UreE_N"/>
</dbReference>
<evidence type="ECO:0000256" key="2">
    <source>
        <dbReference type="ARBA" id="ARBA00022490"/>
    </source>
</evidence>
<dbReference type="SMART" id="SM00988">
    <property type="entry name" value="UreE_N"/>
    <property type="match status" value="1"/>
</dbReference>
<organism evidence="8 9">
    <name type="scientific">Sulfitobacter indolifex HEL-45</name>
    <dbReference type="NCBI Taxonomy" id="391624"/>
    <lineage>
        <taxon>Bacteria</taxon>
        <taxon>Pseudomonadati</taxon>
        <taxon>Pseudomonadota</taxon>
        <taxon>Alphaproteobacteria</taxon>
        <taxon>Rhodobacterales</taxon>
        <taxon>Roseobacteraceae</taxon>
        <taxon>Sulfitobacter</taxon>
    </lineage>
</organism>
<feature type="region of interest" description="Disordered" evidence="6">
    <location>
        <begin position="129"/>
        <end position="164"/>
    </location>
</feature>
<dbReference type="RefSeq" id="WP_007121057.1">
    <property type="nucleotide sequence ID" value="NZ_ABID01000021.1"/>
</dbReference>
<dbReference type="InterPro" id="IPR012406">
    <property type="entry name" value="UreE"/>
</dbReference>
<proteinExistence type="inferred from homology"/>
<keyword evidence="9" id="KW-1185">Reference proteome</keyword>
<evidence type="ECO:0000313" key="9">
    <source>
        <dbReference type="Proteomes" id="UP000003257"/>
    </source>
</evidence>
<dbReference type="PIRSF" id="PIRSF036402">
    <property type="entry name" value="Ureas_acces_UreE"/>
    <property type="match status" value="1"/>
</dbReference>
<keyword evidence="3 5" id="KW-0533">Nickel</keyword>
<dbReference type="Gene3D" id="2.60.260.20">
    <property type="entry name" value="Urease metallochaperone UreE, N-terminal domain"/>
    <property type="match status" value="1"/>
</dbReference>
<evidence type="ECO:0000256" key="6">
    <source>
        <dbReference type="SAM" id="MobiDB-lite"/>
    </source>
</evidence>
<dbReference type="SUPFAM" id="SSF69287">
    <property type="entry name" value="Urease metallochaperone UreE, N-terminal domain"/>
    <property type="match status" value="1"/>
</dbReference>
<keyword evidence="2 5" id="KW-0963">Cytoplasm</keyword>
<feature type="compositionally biased region" description="Basic and acidic residues" evidence="6">
    <location>
        <begin position="145"/>
        <end position="164"/>
    </location>
</feature>
<comment type="function">
    <text evidence="5">Involved in urease metallocenter assembly. Binds nickel. Probably functions as a nickel donor during metallocenter assembly.</text>
</comment>
<keyword evidence="4 5" id="KW-0143">Chaperone</keyword>
<evidence type="ECO:0000259" key="7">
    <source>
        <dbReference type="SMART" id="SM00988"/>
    </source>
</evidence>
<protein>
    <recommendedName>
        <fullName evidence="5">Urease accessory protein UreE</fullName>
    </recommendedName>
</protein>
<evidence type="ECO:0000256" key="3">
    <source>
        <dbReference type="ARBA" id="ARBA00022596"/>
    </source>
</evidence>
<name>A0ABP2D526_9RHOB</name>
<comment type="caution">
    <text evidence="8">The sequence shown here is derived from an EMBL/GenBank/DDBJ whole genome shotgun (WGS) entry which is preliminary data.</text>
</comment>
<gene>
    <name evidence="5" type="primary">ureE</name>
    <name evidence="8" type="ORF">OIHEL45_18771</name>
</gene>
<feature type="domain" description="UreE urease accessory N-terminal" evidence="7">
    <location>
        <begin position="4"/>
        <end position="68"/>
    </location>
</feature>